<dbReference type="CDD" id="cd17313">
    <property type="entry name" value="MFS_SLC45_SUC"/>
    <property type="match status" value="1"/>
</dbReference>
<evidence type="ECO:0000313" key="8">
    <source>
        <dbReference type="Proteomes" id="UP000052013"/>
    </source>
</evidence>
<evidence type="ECO:0000256" key="5">
    <source>
        <dbReference type="ARBA" id="ARBA00023136"/>
    </source>
</evidence>
<comment type="subcellular location">
    <subcellularLocation>
        <location evidence="1">Cell membrane</location>
        <topology evidence="1">Multi-pass membrane protein</topology>
    </subcellularLocation>
</comment>
<feature type="transmembrane region" description="Helical" evidence="6">
    <location>
        <begin position="344"/>
        <end position="362"/>
    </location>
</feature>
<dbReference type="PATRIC" id="fig|1423739.3.peg.861"/>
<feature type="transmembrane region" description="Helical" evidence="6">
    <location>
        <begin position="277"/>
        <end position="295"/>
    </location>
</feature>
<feature type="transmembrane region" description="Helical" evidence="6">
    <location>
        <begin position="368"/>
        <end position="390"/>
    </location>
</feature>
<evidence type="ECO:0000256" key="3">
    <source>
        <dbReference type="ARBA" id="ARBA00022692"/>
    </source>
</evidence>
<comment type="caution">
    <text evidence="7">The sequence shown here is derived from an EMBL/GenBank/DDBJ whole genome shotgun (WGS) entry which is preliminary data.</text>
</comment>
<keyword evidence="3 6" id="KW-0812">Transmembrane</keyword>
<gene>
    <name evidence="7" type="ORF">FC85_GL000825</name>
</gene>
<feature type="transmembrane region" description="Helical" evidence="6">
    <location>
        <begin position="174"/>
        <end position="195"/>
    </location>
</feature>
<feature type="transmembrane region" description="Helical" evidence="6">
    <location>
        <begin position="215"/>
        <end position="233"/>
    </location>
</feature>
<dbReference type="InterPro" id="IPR011701">
    <property type="entry name" value="MFS"/>
</dbReference>
<feature type="transmembrane region" description="Helical" evidence="6">
    <location>
        <begin position="315"/>
        <end position="335"/>
    </location>
</feature>
<reference evidence="7 8" key="1">
    <citation type="journal article" date="2015" name="Genome Announc.">
        <title>Expanding the biotechnology potential of lactobacilli through comparative genomics of 213 strains and associated genera.</title>
        <authorList>
            <person name="Sun Z."/>
            <person name="Harris H.M."/>
            <person name="McCann A."/>
            <person name="Guo C."/>
            <person name="Argimon S."/>
            <person name="Zhang W."/>
            <person name="Yang X."/>
            <person name="Jeffery I.B."/>
            <person name="Cooney J.C."/>
            <person name="Kagawa T.F."/>
            <person name="Liu W."/>
            <person name="Song Y."/>
            <person name="Salvetti E."/>
            <person name="Wrobel A."/>
            <person name="Rasinkangas P."/>
            <person name="Parkhill J."/>
            <person name="Rea M.C."/>
            <person name="O'Sullivan O."/>
            <person name="Ritari J."/>
            <person name="Douillard F.P."/>
            <person name="Paul Ross R."/>
            <person name="Yang R."/>
            <person name="Briner A.E."/>
            <person name="Felis G.E."/>
            <person name="de Vos W.M."/>
            <person name="Barrangou R."/>
            <person name="Klaenhammer T.R."/>
            <person name="Caufield P.W."/>
            <person name="Cui Y."/>
            <person name="Zhang H."/>
            <person name="O'Toole P.W."/>
        </authorList>
    </citation>
    <scope>NUCLEOTIDE SEQUENCE [LARGE SCALE GENOMIC DNA]</scope>
    <source>
        <strain evidence="7 8">DSM 14421</strain>
    </source>
</reference>
<sequence>MKGGFIMETDLSKHEPVSKIDTAILNKSNRTNSFLWNMNIGFFGVQMAFALQSANMSRIFQTIGANPNDIGYFWLAAPLAGMFVQPLVGSLSDRTWTRFGRRLPWLYIGGLISMIVLILIPNAGNLNLGFGTTASMVFGVLSLLFLDVSSNMAMQPFKMLSGDMVNEGQKEKSYSIMTFVLNMGQVVASIFPLLLTTIGISNIAPHGVVPNTVKFSFYFAAATLLICCIYTFFKVHELPPKEYAAFHQISEKPNHKHIWELLKEAPTAFWTTGLVQLFYWAAYMYMATYATGGIAEKVWHTTNVASKGFQEAGNWFGLLSAVSAVVGAFWPLFIAKYPRQRRSFWAFSLLMGAVGLGSVFVVTNKYTLIFSFIAFGLAWGANTVIPFTILTNSLDGNNIGTYLGLFNCTICIPQILANLVGGTIIGWFGGNHGIGNQHWMMLIAGILMVLAAISVSVVHETYGEIEKHENKE</sequence>
<dbReference type="GO" id="GO:0005886">
    <property type="term" value="C:plasma membrane"/>
    <property type="evidence" value="ECO:0007669"/>
    <property type="project" value="UniProtKB-SubCell"/>
</dbReference>
<evidence type="ECO:0000256" key="4">
    <source>
        <dbReference type="ARBA" id="ARBA00022989"/>
    </source>
</evidence>
<protein>
    <submittedName>
        <fullName evidence="7">Major facilitator superfamily permease</fullName>
    </submittedName>
</protein>
<evidence type="ECO:0000313" key="7">
    <source>
        <dbReference type="EMBL" id="KRL64772.1"/>
    </source>
</evidence>
<keyword evidence="4 6" id="KW-1133">Transmembrane helix</keyword>
<evidence type="ECO:0000256" key="6">
    <source>
        <dbReference type="SAM" id="Phobius"/>
    </source>
</evidence>
<keyword evidence="2" id="KW-0813">Transport</keyword>
<feature type="transmembrane region" description="Helical" evidence="6">
    <location>
        <begin position="34"/>
        <end position="51"/>
    </location>
</feature>
<evidence type="ECO:0000256" key="1">
    <source>
        <dbReference type="ARBA" id="ARBA00004651"/>
    </source>
</evidence>
<keyword evidence="5 6" id="KW-0472">Membrane</keyword>
<dbReference type="AlphaFoldDB" id="A0A0R1SBV5"/>
<organism evidence="7 8">
    <name type="scientific">Lentilactobacillus diolivorans DSM 14421</name>
    <dbReference type="NCBI Taxonomy" id="1423739"/>
    <lineage>
        <taxon>Bacteria</taxon>
        <taxon>Bacillati</taxon>
        <taxon>Bacillota</taxon>
        <taxon>Bacilli</taxon>
        <taxon>Lactobacillales</taxon>
        <taxon>Lactobacillaceae</taxon>
        <taxon>Lentilactobacillus</taxon>
    </lineage>
</organism>
<dbReference type="Gene3D" id="1.20.1250.20">
    <property type="entry name" value="MFS general substrate transporter like domains"/>
    <property type="match status" value="1"/>
</dbReference>
<dbReference type="SUPFAM" id="SSF103473">
    <property type="entry name" value="MFS general substrate transporter"/>
    <property type="match status" value="1"/>
</dbReference>
<evidence type="ECO:0000256" key="2">
    <source>
        <dbReference type="ARBA" id="ARBA00022448"/>
    </source>
</evidence>
<dbReference type="PANTHER" id="PTHR19432">
    <property type="entry name" value="SUGAR TRANSPORTER"/>
    <property type="match status" value="1"/>
</dbReference>
<name>A0A0R1SBV5_9LACO</name>
<feature type="transmembrane region" description="Helical" evidence="6">
    <location>
        <begin position="103"/>
        <end position="124"/>
    </location>
</feature>
<dbReference type="PANTHER" id="PTHR19432:SF35">
    <property type="entry name" value="SOLUTE CARRIER FAMILY 45 MEMBER 3 ISOFORM X1"/>
    <property type="match status" value="1"/>
</dbReference>
<dbReference type="GO" id="GO:0022857">
    <property type="term" value="F:transmembrane transporter activity"/>
    <property type="evidence" value="ECO:0007669"/>
    <property type="project" value="InterPro"/>
</dbReference>
<feature type="transmembrane region" description="Helical" evidence="6">
    <location>
        <begin position="402"/>
        <end position="427"/>
    </location>
</feature>
<feature type="transmembrane region" description="Helical" evidence="6">
    <location>
        <begin position="130"/>
        <end position="153"/>
    </location>
</feature>
<dbReference type="Pfam" id="PF07690">
    <property type="entry name" value="MFS_1"/>
    <property type="match status" value="1"/>
</dbReference>
<feature type="transmembrane region" description="Helical" evidence="6">
    <location>
        <begin position="439"/>
        <end position="458"/>
    </location>
</feature>
<accession>A0A0R1SBV5</accession>
<dbReference type="InterPro" id="IPR036259">
    <property type="entry name" value="MFS_trans_sf"/>
</dbReference>
<dbReference type="EMBL" id="AZEY01000080">
    <property type="protein sequence ID" value="KRL64772.1"/>
    <property type="molecule type" value="Genomic_DNA"/>
</dbReference>
<proteinExistence type="predicted"/>
<feature type="transmembrane region" description="Helical" evidence="6">
    <location>
        <begin position="71"/>
        <end position="91"/>
    </location>
</feature>
<dbReference type="Proteomes" id="UP000052013">
    <property type="component" value="Unassembled WGS sequence"/>
</dbReference>